<comment type="caution">
    <text evidence="3">The sequence shown here is derived from an EMBL/GenBank/DDBJ whole genome shotgun (WGS) entry which is preliminary data.</text>
</comment>
<sequence length="146" mass="17060">MSRPIKFRAWHKKRKRMYEVLILHMETLLNGGIWATVKGRDVIDQKDIHVQIQPKDIIVMQYTGLKDRNGKEIYEGDVIQMDCGCDSEYGCSHGPWHGYVKWDPETASYELRDMDGRWSGEAYEESMIDEYLVVGNIYETPLEDTP</sequence>
<feature type="transmembrane region" description="Helical" evidence="1">
    <location>
        <begin position="20"/>
        <end position="37"/>
    </location>
</feature>
<evidence type="ECO:0000259" key="2">
    <source>
        <dbReference type="Pfam" id="PF09643"/>
    </source>
</evidence>
<dbReference type="RefSeq" id="WP_068938628.1">
    <property type="nucleotide sequence ID" value="NZ_LYND01000066.1"/>
</dbReference>
<evidence type="ECO:0000313" key="3">
    <source>
        <dbReference type="EMBL" id="ODA10527.1"/>
    </source>
</evidence>
<dbReference type="SUPFAM" id="SSF159006">
    <property type="entry name" value="YopX-like"/>
    <property type="match status" value="1"/>
</dbReference>
<keyword evidence="1" id="KW-0472">Membrane</keyword>
<reference evidence="4" key="1">
    <citation type="submission" date="2016-05" db="EMBL/GenBank/DDBJ databases">
        <title>Whole genome shotgun sequencing of cultured foodborne pathogen.</title>
        <authorList>
            <person name="Zheng J."/>
            <person name="Timme R."/>
            <person name="Allard M."/>
            <person name="Strain E."/>
            <person name="Luo Y."/>
            <person name="Brown E."/>
        </authorList>
    </citation>
    <scope>NUCLEOTIDE SEQUENCE [LARGE SCALE GENOMIC DNA]</scope>
    <source>
        <strain evidence="4">CFSAN034343</strain>
    </source>
</reference>
<dbReference type="EMBL" id="LYND01000066">
    <property type="protein sequence ID" value="ODA10527.1"/>
    <property type="molecule type" value="Genomic_DNA"/>
</dbReference>
<dbReference type="InterPro" id="IPR019096">
    <property type="entry name" value="YopX_protein"/>
</dbReference>
<feature type="domain" description="YopX protein" evidence="2">
    <location>
        <begin position="6"/>
        <end position="141"/>
    </location>
</feature>
<name>A0ABX2ZG17_PAEPO</name>
<organism evidence="3 4">
    <name type="scientific">Paenibacillus polymyxa</name>
    <name type="common">Bacillus polymyxa</name>
    <dbReference type="NCBI Taxonomy" id="1406"/>
    <lineage>
        <taxon>Bacteria</taxon>
        <taxon>Bacillati</taxon>
        <taxon>Bacillota</taxon>
        <taxon>Bacilli</taxon>
        <taxon>Bacillales</taxon>
        <taxon>Paenibacillaceae</taxon>
        <taxon>Paenibacillus</taxon>
    </lineage>
</organism>
<proteinExistence type="predicted"/>
<keyword evidence="4" id="KW-1185">Reference proteome</keyword>
<dbReference type="Gene3D" id="2.30.30.290">
    <property type="entry name" value="YopX-like domains"/>
    <property type="match status" value="1"/>
</dbReference>
<dbReference type="NCBIfam" id="TIGR01671">
    <property type="entry name" value="phage_TIGR01671"/>
    <property type="match status" value="1"/>
</dbReference>
<protein>
    <recommendedName>
        <fullName evidence="2">YopX protein domain-containing protein</fullName>
    </recommendedName>
</protein>
<dbReference type="InterPro" id="IPR023385">
    <property type="entry name" value="YopX-like_C"/>
</dbReference>
<keyword evidence="1" id="KW-1133">Transmembrane helix</keyword>
<accession>A0ABX2ZG17</accession>
<dbReference type="Pfam" id="PF09643">
    <property type="entry name" value="YopX"/>
    <property type="match status" value="1"/>
</dbReference>
<dbReference type="InterPro" id="IPR010024">
    <property type="entry name" value="CHP16711"/>
</dbReference>
<keyword evidence="1" id="KW-0812">Transmembrane</keyword>
<evidence type="ECO:0000313" key="4">
    <source>
        <dbReference type="Proteomes" id="UP000094974"/>
    </source>
</evidence>
<dbReference type="Proteomes" id="UP000094974">
    <property type="component" value="Unassembled WGS sequence"/>
</dbReference>
<gene>
    <name evidence="3" type="ORF">A7312_23530</name>
</gene>
<evidence type="ECO:0000256" key="1">
    <source>
        <dbReference type="SAM" id="Phobius"/>
    </source>
</evidence>